<accession>A0A2H0TQZ0</accession>
<evidence type="ECO:0000256" key="1">
    <source>
        <dbReference type="ARBA" id="ARBA00022729"/>
    </source>
</evidence>
<comment type="caution">
    <text evidence="5">The sequence shown here is derived from an EMBL/GenBank/DDBJ whole genome shotgun (WGS) entry which is preliminary data.</text>
</comment>
<keyword evidence="4" id="KW-0812">Transmembrane</keyword>
<proteinExistence type="predicted"/>
<dbReference type="Pfam" id="PF18895">
    <property type="entry name" value="T4SS_pilin"/>
    <property type="match status" value="1"/>
</dbReference>
<dbReference type="InterPro" id="IPR013783">
    <property type="entry name" value="Ig-like_fold"/>
</dbReference>
<evidence type="ECO:0000256" key="2">
    <source>
        <dbReference type="ARBA" id="ARBA00022737"/>
    </source>
</evidence>
<evidence type="ECO:0000256" key="3">
    <source>
        <dbReference type="ARBA" id="ARBA00023157"/>
    </source>
</evidence>
<dbReference type="InterPro" id="IPR011936">
    <property type="entry name" value="Myxo_disulph_rpt"/>
</dbReference>
<feature type="transmembrane region" description="Helical" evidence="4">
    <location>
        <begin position="66"/>
        <end position="84"/>
    </location>
</feature>
<keyword evidence="4" id="KW-0472">Membrane</keyword>
<dbReference type="InterPro" id="IPR043993">
    <property type="entry name" value="T4SS_pilin"/>
</dbReference>
<keyword evidence="1" id="KW-0732">Signal</keyword>
<dbReference type="EMBL" id="PFCB01000016">
    <property type="protein sequence ID" value="PIR74593.1"/>
    <property type="molecule type" value="Genomic_DNA"/>
</dbReference>
<dbReference type="PROSITE" id="PS00018">
    <property type="entry name" value="EF_HAND_1"/>
    <property type="match status" value="1"/>
</dbReference>
<organism evidence="5 6">
    <name type="scientific">Candidatus Magasanikbacteria bacterium CG10_big_fil_rev_8_21_14_0_10_47_10</name>
    <dbReference type="NCBI Taxonomy" id="1974652"/>
    <lineage>
        <taxon>Bacteria</taxon>
        <taxon>Candidatus Magasanikiibacteriota</taxon>
    </lineage>
</organism>
<evidence type="ECO:0000313" key="5">
    <source>
        <dbReference type="EMBL" id="PIR74593.1"/>
    </source>
</evidence>
<keyword evidence="4" id="KW-1133">Transmembrane helix</keyword>
<keyword evidence="3" id="KW-1015">Disulfide bond</keyword>
<feature type="transmembrane region" description="Helical" evidence="4">
    <location>
        <begin position="105"/>
        <end position="127"/>
    </location>
</feature>
<dbReference type="InterPro" id="IPR018247">
    <property type="entry name" value="EF_Hand_1_Ca_BS"/>
</dbReference>
<dbReference type="Gene3D" id="2.60.40.10">
    <property type="entry name" value="Immunoglobulins"/>
    <property type="match status" value="3"/>
</dbReference>
<gene>
    <name evidence="5" type="ORF">COU35_01800</name>
</gene>
<dbReference type="SUPFAM" id="SSF81296">
    <property type="entry name" value="E set domains"/>
    <property type="match status" value="1"/>
</dbReference>
<protein>
    <submittedName>
        <fullName evidence="5">Uncharacterized protein</fullName>
    </submittedName>
</protein>
<name>A0A2H0TQZ0_9BACT</name>
<evidence type="ECO:0000313" key="6">
    <source>
        <dbReference type="Proteomes" id="UP000230154"/>
    </source>
</evidence>
<dbReference type="NCBIfam" id="TIGR02232">
    <property type="entry name" value="myxo_disulf_rpt"/>
    <property type="match status" value="1"/>
</dbReference>
<evidence type="ECO:0000256" key="4">
    <source>
        <dbReference type="SAM" id="Phobius"/>
    </source>
</evidence>
<dbReference type="Proteomes" id="UP000230154">
    <property type="component" value="Unassembled WGS sequence"/>
</dbReference>
<sequence length="3710" mass="395210">MRFFIHMRRLIAAIACVVLIVGVVGGVPGHVQAQVDGGDVFGVQAVEGGLALGGGAQDLRVTIANIIRVALGLLGIVALVIVIYGGFVYMTSGGSEDKVAQGKKILINGAIGLGIIMASFAITQFVISRLSDATGVGQVAGQQGGPGGDNNCPGLGLCNPGGGGNQVDQCLAKGGFFVVRSISPNTDASGMTNTVIRVIFNNALAPDTVPEQVVIVSRDGQPVAPVQSRITERTVIEMDFGDQTAACAPGAGDEQASCLAEGAYTVEVSDQLKDAQNRPLVIQNRCGDFPRVASFTNNADALDQVNPVFSAPIEINGLIAANQDQNGVLLSKGKRYPITADFSDRQNNQGGISSARMMVERVELPPDAPADVLGPYITGPTVQAGTNDPLQFFYELNLGNAMPAPARYVVTLRATDLDGHFVEEQASFIIVGDLCQNGIQDEGEAGVDIGGECLGVGACNADWQCASRRCENGQCIAAPMITGLDPWDGAAGNFITILGRNFGNDVGQVAFGFDANQNQAIEDDEWIDAPAPADCVADTWTSDWIIVSVPDALPIGSQSAVRVVQAAPAQGEPFSDTTINNHGPKPGPRAGLFLVTDVLRPGLCSFERDGAPVNGGFSGDDIVARGIAFGQIPGNLDFGGFNAQVSGWNDTNIFAQVPQLAPGRVGVRVEVGDQVSNGLPFSIGDPADRGLLPVITSVDPGKTTAGSLVTLIGEQFGEIDGEIFLAQNAETLAQCAAGAAGCIRGSLQLPAACGDTWSNQQIIFQIPVGTPVTEYKIAIRNARGFQTDGSNELAVEAGEPLPGICRLVPNQGPAPLPQEAAPLTLTGLNFLNDPTIYFSRRGFDPGDISTWLSSALHANPWGGDVVANADATLVQTFIPVDGAGVSMNHGAASIKLGTDLLQSNTVTYNVTDCREEANAPQGFHCCIEGEEAGQWKQDGLVCAGEVRDAGYVWRFTTGRIPNIPEVVEQCNEVDWDNPDIANIDIPSPSPWRQNRDGENVCLNASVLAQFSIEMDEASINNNTVRLYTCAEAAGQPDCTGNNKVPVDGQPAPRMEGPQTVIISDGNPQLQENTWYRVELANTIQSQQVVQVLGRPVEENFPLRQTRPCGDGTAYCFEFKTSNGECELAAASVNPNTYTARYLGVIQDPRAYQDGGDIFQELPNVNNPGNPLYYFVWGRGNRVCQALNVDGLGWDWRTGGPQAAAQVFPNNRYADSRAIVEALEHTAPQSVDIIASLDDQDRFGPKDASSDLFVDLGDPRVSSYWPNCGESCTNAMIGMRFNRAMNPFTYRAGITVQKCDDEFCDMLSPDVIALEPFNPTPLEARFVPVLPLEENTWYLVQASDQVVSIGRIVGGQPVNGKPLIPFSWKFRTKSVDGECQIESARITPDPFTARQIGQKTKYSSIPFSASDSCSPFGQELDPWKYGWNWSTGDARVATISQFKRETIPPAYCASSSCLYSGSDVPLGYSRVPSLCGNGILEPGEDCEIAGQAGQGENPGISCSLSCLRPGASDASCGNGRVEPLLGEECDTADEATKVSCANNCTRLGSTRQPPDGALQQSWCGSGSVTVGEDCDLALTIEQVEAQIAAGADPSVLAQASLGCSQSCLHVGTPLSQSWCTLNRALVDQGQIVGIRQACNAAQSVCGDGTLDAGEECEFISDGQGGVLADRLLVVGAVGPVGVTTSTFNCSSQCLLGNLCGLDTIPSKDQGGVYCDGGEGCSRDCHLLGSSVAYSTAQYCGDGRAGIGEIDACEAGRAIEPQQQLGQLPVQVVRAVGGAFDPQAADPNANQQTQIAASAESILGADGQVGQLRAGDVIRGAGDYTLQCGFREFGSLNRLATAFNNCPDNLDNAFGVASNSCCYPRPVRVDQYPLENARNVCLNTAISVSYDGGAALAQNSISGNVVLAEGHVAGFDCAAEGLTDVTPQVTSILAYAGEESDAPGFFRRLWRSIKGFFVRLFGGEVFAQVGDVGVWCTGRVSPNPGLEVASANDHATSTISLTLDNILQSNTVYAVVVLGGENGVKNDLGVSIRSNNLGADARYATNDFVTFTTGADICRVKDVAVVPNRYLFTQPGETHGFTAVIESTNGQRLQPISPVYNWAWSWGPRENPLFDIPAQNGPSASSTITIAARAVEGTLPAVARLTVTEDVTEVDTGKTFSGFTNLIAAFCANPWPARDRYPYQDNAYNFSMSYCADAGRADTTVDDLPYLKGPVITGVAGGARLFGDINGDGRLGVADFLCYSQIAQTGNSACATIPIEQADVDCRPGLTLVESQFIRLLVERGQLPLIIDADQNGIPDCRPENNVLGGVVREDSLLQAFFFNEKNDDIIGIQIFKNPERKNARAWIAAEFPQVNLAAMQDVVVDGYRGVTDGSTFYIDAFNQVLAGQGTRQVYNNIYLFSVNPNSLVDTQQVFRQIIDSLSFNTNITDFGYCLAEGVAARAGENLPRSDIFLSHLAESDTACSTDFDCQTPFGVDLPGTNGVCSNAKTKFLRDWQRLNALRQVQTQLNIYSAGRVSEPYPQLAGGTFIPKYTNSRWPSWREVLANQVSSVLPADPVNTWSSCGLCNQPDSEGKEWSCVSNEDCAGRGAGDTCVAQDPLTCWSADAQTYACPQTMSIFEYEAVGNNNYTIHAQLEYFGAGEDIVTGDGGFVDPNHFTTERWCQFVPGVGGIHSPFGGRCGDGVVNDGEQCDPAGTVVRTNEGKVGVLDVLGNCAADAARQCSANADCPKFGTIKTIASNRMPVTTTKNGYCGIRNNRTGEIITLANKTASSPQALAGIACNQVNDCTKAVTYNGIITLQLYSRITGDIIYANSPAKFFETQYAGGGDYQPGCQPAAPDQCQGFVPGGQARLAQCPGGTLAPRLCTPECRWDVGMCEAGAVCGNGSVEPGELCDDGNLNGKYGQCAGPDSLPDIVVQLGGGLGGGQRNELQVSRACGARHPQYCGNGVLDLTEAGGILEQCENIYNLDFMSETIGADNSLKIRMSALGLSQYLPLADTLTDEEKNSIQENITQTVSDICAGVFGDGGVAERPEDLLLCFSLGYAAQQGIYGEFIEKLGEYTSKHCSGDPGLLCRDNSDCVGAPPDRALNLFNFNPRDNSYVSRNWNNYGNCVPFEPGTFGTPYNISKDFSCGIDCQGPGEYCGDGIVQDQEGEQCDDGNRVDNDGCNNLCQVRDAAPEQIALAGLCGDGVIQNPNGNGVPERCDLGNKNGIACDPAYGESCAYCSFDCRTVLTVDPVGFCGNGKIDRIASTTVGGVQIAEYEACDTRDGAVVDIADFARLIASQVGPAFISEEQVVDVQCSDVGTVSCNNDCTKIETTCVECGLTQGQPGPVPTLQMLNPLTDVAGNNDQNVNREWSQNMRRFLFRQNPWEFYAKVTSINYPNTNFFSSNLIDAGWRIQASPQCSGQYKVAFALEEIFGRQEVPLDLTPRGSTAAEGVAVNALFPRKTGVFDYPVNGEIQAVRDEMIVSPAIPPGYIRVVIRWDGSVDNGATKFVGNVYNPNFAVDPDGSIGQNGLVSYMTLGWGRCEAMSKREGNNRLTNYWWPKFDSDGNGTNDCRTYGGDLYMNNVTHLARTYAQATTIDISVDRRSKSYGFFVQAVSAGVGEPISNFRNHNVTVEVYSGDWDEQIPDLSVYPPVQVYKMNLARPSANPALARYWHVFNLDNIRRDRPDDPPRYERVSVANNQNGIIATDIVDVECNIPVNGICNRGAQ</sequence>
<reference evidence="6" key="1">
    <citation type="submission" date="2017-09" db="EMBL/GenBank/DDBJ databases">
        <title>Depth-based differentiation of microbial function through sediment-hosted aquifers and enrichment of novel symbionts in the deep terrestrial subsurface.</title>
        <authorList>
            <person name="Probst A.J."/>
            <person name="Ladd B."/>
            <person name="Jarett J.K."/>
            <person name="Geller-Mcgrath D.E."/>
            <person name="Sieber C.M.K."/>
            <person name="Emerson J.B."/>
            <person name="Anantharaman K."/>
            <person name="Thomas B.C."/>
            <person name="Malmstrom R."/>
            <person name="Stieglmeier M."/>
            <person name="Klingl A."/>
            <person name="Woyke T."/>
            <person name="Ryan C.M."/>
            <person name="Banfield J.F."/>
        </authorList>
    </citation>
    <scope>NUCLEOTIDE SEQUENCE [LARGE SCALE GENOMIC DNA]</scope>
</reference>
<keyword evidence="2" id="KW-0677">Repeat</keyword>
<dbReference type="InterPro" id="IPR014756">
    <property type="entry name" value="Ig_E-set"/>
</dbReference>